<evidence type="ECO:0000313" key="3">
    <source>
        <dbReference type="EMBL" id="SEJ04061.1"/>
    </source>
</evidence>
<keyword evidence="1" id="KW-0812">Transmembrane</keyword>
<keyword evidence="1" id="KW-1133">Transmembrane helix</keyword>
<dbReference type="Proteomes" id="UP000198888">
    <property type="component" value="Unassembled WGS sequence"/>
</dbReference>
<dbReference type="GO" id="GO:0015666">
    <property type="term" value="F:restriction endodeoxyribonuclease activity"/>
    <property type="evidence" value="ECO:0007669"/>
    <property type="project" value="TreeGrafter"/>
</dbReference>
<dbReference type="RefSeq" id="WP_015911627.1">
    <property type="nucleotide sequence ID" value="NZ_CP024845.1"/>
</dbReference>
<sequence length="454" mass="50901">MAVLDDLSGFEFEDVIEDVFRNLGYENVRQATKTADEGRDILMEEVVDGIRRAVVVECKHTDSVGRPVVQKLHSAIATFEFDGPKRGMVVTTGRFTGPAQEYADRLKQNDDPYQIELTDGQDLRRIADEIGLDLYNGRIEILCDETLRPYDPAASIEVPIKEAFRDIENIDSTEIPEPHTQVTFNPIVSVTADTNAVFETSVGVIHRINERTNFVVHAGRGHPSVADDAVATLVAENRHTTVDLDIERFQEVFDEVSDHRFGQTETEYKEWAVDRLQEFHTTTVTYTGGNNVTYNKTCEPNLSDISVQSIDPVFLPEVRQTTHLKDYSHPYEYYAAGPSRVTIEDGIHRCVHCETHGVDETYTYCANCGAVACGSHIETERLTGEPVCTGCAVTDRFALKTKYFYDEENLESFRTEYAEMPFYKQAMENTLLAGGSVIMTLLIVVGLLIIGGII</sequence>
<evidence type="ECO:0000256" key="1">
    <source>
        <dbReference type="SAM" id="Phobius"/>
    </source>
</evidence>
<keyword evidence="4" id="KW-1185">Reference proteome</keyword>
<dbReference type="InterPro" id="IPR011335">
    <property type="entry name" value="Restrct_endonuc-II-like"/>
</dbReference>
<reference evidence="3 4" key="1">
    <citation type="submission" date="2016-10" db="EMBL/GenBank/DDBJ databases">
        <authorList>
            <person name="de Groot N.N."/>
        </authorList>
    </citation>
    <scope>NUCLEOTIDE SEQUENCE [LARGE SCALE GENOMIC DNA]</scope>
    <source>
        <strain evidence="3 4">DSM 22187</strain>
    </source>
</reference>
<gene>
    <name evidence="3" type="ORF">SAMN05444271_11763</name>
</gene>
<dbReference type="GeneID" id="35002053"/>
<dbReference type="InterPro" id="IPR007560">
    <property type="entry name" value="Restrct_endonuc_IV_Mrr"/>
</dbReference>
<accession>A0A2H4Q0X8</accession>
<evidence type="ECO:0000259" key="2">
    <source>
        <dbReference type="Pfam" id="PF04471"/>
    </source>
</evidence>
<dbReference type="OrthoDB" id="144520at2157"/>
<organism evidence="3 4">
    <name type="scientific">Halohasta litchfieldiae</name>
    <dbReference type="NCBI Taxonomy" id="1073996"/>
    <lineage>
        <taxon>Archaea</taxon>
        <taxon>Methanobacteriati</taxon>
        <taxon>Methanobacteriota</taxon>
        <taxon>Stenosarchaea group</taxon>
        <taxon>Halobacteria</taxon>
        <taxon>Halobacteriales</taxon>
        <taxon>Haloferacaceae</taxon>
        <taxon>Halohasta</taxon>
    </lineage>
</organism>
<dbReference type="PANTHER" id="PTHR30015:SF7">
    <property type="entry name" value="TYPE IV METHYL-DIRECTED RESTRICTION ENZYME ECOKMRR"/>
    <property type="match status" value="1"/>
</dbReference>
<keyword evidence="3" id="KW-0540">Nuclease</keyword>
<dbReference type="GO" id="GO:0009307">
    <property type="term" value="P:DNA restriction-modification system"/>
    <property type="evidence" value="ECO:0007669"/>
    <property type="project" value="InterPro"/>
</dbReference>
<protein>
    <submittedName>
        <fullName evidence="3">Restriction endonuclease Mrr</fullName>
    </submittedName>
</protein>
<keyword evidence="1" id="KW-0472">Membrane</keyword>
<dbReference type="PANTHER" id="PTHR30015">
    <property type="entry name" value="MRR RESTRICTION SYSTEM PROTEIN"/>
    <property type="match status" value="1"/>
</dbReference>
<dbReference type="InterPro" id="IPR011856">
    <property type="entry name" value="tRNA_endonuc-like_dom_sf"/>
</dbReference>
<evidence type="ECO:0000313" key="4">
    <source>
        <dbReference type="Proteomes" id="UP000198888"/>
    </source>
</evidence>
<dbReference type="EMBL" id="FNYR01000017">
    <property type="protein sequence ID" value="SEJ04061.1"/>
    <property type="molecule type" value="Genomic_DNA"/>
</dbReference>
<name>A0A1H6VHH8_9EURY</name>
<dbReference type="GO" id="GO:0003677">
    <property type="term" value="F:DNA binding"/>
    <property type="evidence" value="ECO:0007669"/>
    <property type="project" value="InterPro"/>
</dbReference>
<dbReference type="Gene3D" id="3.40.1350.10">
    <property type="match status" value="1"/>
</dbReference>
<dbReference type="Pfam" id="PF04471">
    <property type="entry name" value="Mrr_cat"/>
    <property type="match status" value="1"/>
</dbReference>
<keyword evidence="3" id="KW-0378">Hydrolase</keyword>
<proteinExistence type="predicted"/>
<dbReference type="KEGG" id="hae:halTADL_1240"/>
<dbReference type="AlphaFoldDB" id="A0A1H6VHH8"/>
<dbReference type="InterPro" id="IPR052906">
    <property type="entry name" value="Type_IV_Methyl-Rstrct_Enzyme"/>
</dbReference>
<accession>A0A1H6VHH8</accession>
<keyword evidence="3" id="KW-0255">Endonuclease</keyword>
<feature type="domain" description="Restriction endonuclease type IV Mrr" evidence="2">
    <location>
        <begin position="4"/>
        <end position="126"/>
    </location>
</feature>
<dbReference type="STRING" id="1073996.SAMN05444271_11763"/>
<dbReference type="SUPFAM" id="SSF52980">
    <property type="entry name" value="Restriction endonuclease-like"/>
    <property type="match status" value="1"/>
</dbReference>
<feature type="transmembrane region" description="Helical" evidence="1">
    <location>
        <begin position="431"/>
        <end position="453"/>
    </location>
</feature>